<gene>
    <name evidence="9" type="primary">gb02931</name>
    <name evidence="9" type="ORF">PR202_gb02931</name>
</gene>
<dbReference type="GO" id="GO:0004089">
    <property type="term" value="F:carbonate dehydratase activity"/>
    <property type="evidence" value="ECO:0007669"/>
    <property type="project" value="UniProtKB-UniRule"/>
</dbReference>
<dbReference type="GO" id="GO:0006730">
    <property type="term" value="P:one-carbon metabolic process"/>
    <property type="evidence" value="ECO:0007669"/>
    <property type="project" value="TreeGrafter"/>
</dbReference>
<evidence type="ECO:0000256" key="4">
    <source>
        <dbReference type="ARBA" id="ARBA00022833"/>
    </source>
</evidence>
<dbReference type="InterPro" id="IPR036398">
    <property type="entry name" value="CA_dom_sf"/>
</dbReference>
<dbReference type="InterPro" id="IPR001148">
    <property type="entry name" value="CA_dom"/>
</dbReference>
<keyword evidence="3 6" id="KW-0479">Metal-binding</keyword>
<comment type="catalytic activity">
    <reaction evidence="6">
        <text>hydrogencarbonate + H(+) = CO2 + H2O</text>
        <dbReference type="Rhea" id="RHEA:10748"/>
        <dbReference type="ChEBI" id="CHEBI:15377"/>
        <dbReference type="ChEBI" id="CHEBI:15378"/>
        <dbReference type="ChEBI" id="CHEBI:16526"/>
        <dbReference type="ChEBI" id="CHEBI:17544"/>
        <dbReference type="EC" id="4.2.1.1"/>
    </reaction>
</comment>
<comment type="cofactor">
    <cofactor evidence="1 6">
        <name>Zn(2+)</name>
        <dbReference type="ChEBI" id="CHEBI:29105"/>
    </cofactor>
</comment>
<dbReference type="Proteomes" id="UP001054889">
    <property type="component" value="Unassembled WGS sequence"/>
</dbReference>
<comment type="similarity">
    <text evidence="6">Belongs to the alpha-carbonic anhydrase family.</text>
</comment>
<dbReference type="SUPFAM" id="SSF51069">
    <property type="entry name" value="Carbonic anhydrase"/>
    <property type="match status" value="1"/>
</dbReference>
<dbReference type="PANTHER" id="PTHR18952">
    <property type="entry name" value="CARBONIC ANHYDRASE"/>
    <property type="match status" value="1"/>
</dbReference>
<dbReference type="InterPro" id="IPR041891">
    <property type="entry name" value="Alpha_CA_prokaryot-like"/>
</dbReference>
<evidence type="ECO:0000256" key="6">
    <source>
        <dbReference type="RuleBase" id="RU367011"/>
    </source>
</evidence>
<dbReference type="SMART" id="SM01057">
    <property type="entry name" value="Carb_anhydrase"/>
    <property type="match status" value="1"/>
</dbReference>
<dbReference type="PROSITE" id="PS00162">
    <property type="entry name" value="ALPHA_CA_1"/>
    <property type="match status" value="1"/>
</dbReference>
<dbReference type="InterPro" id="IPR023561">
    <property type="entry name" value="Carbonic_anhydrase_a-class"/>
</dbReference>
<evidence type="ECO:0000256" key="7">
    <source>
        <dbReference type="SAM" id="SignalP"/>
    </source>
</evidence>
<dbReference type="Gene3D" id="3.10.200.10">
    <property type="entry name" value="Alpha carbonic anhydrase"/>
    <property type="match status" value="1"/>
</dbReference>
<reference evidence="9" key="1">
    <citation type="journal article" date="2018" name="DNA Res.">
        <title>Multiple hybrid de novo genome assembly of finger millet, an orphan allotetraploid crop.</title>
        <authorList>
            <person name="Hatakeyama M."/>
            <person name="Aluri S."/>
            <person name="Balachadran M.T."/>
            <person name="Sivarajan S.R."/>
            <person name="Patrignani A."/>
            <person name="Gruter S."/>
            <person name="Poveda L."/>
            <person name="Shimizu-Inatsugi R."/>
            <person name="Baeten J."/>
            <person name="Francoijs K.J."/>
            <person name="Nataraja K.N."/>
            <person name="Reddy Y.A.N."/>
            <person name="Phadnis S."/>
            <person name="Ravikumar R.L."/>
            <person name="Schlapbach R."/>
            <person name="Sreeman S.M."/>
            <person name="Shimizu K.K."/>
        </authorList>
    </citation>
    <scope>NUCLEOTIDE SEQUENCE</scope>
</reference>
<evidence type="ECO:0000313" key="9">
    <source>
        <dbReference type="EMBL" id="GJN15981.1"/>
    </source>
</evidence>
<sequence>MAPLFPDHSGCRSLNMNQSRHLTVSSSAILAAALLLLAAAVPDARAQEETEREEEFSYVHGKENGPEHWGAIKQEWAACGTGRMQSPINLSDQRVSLVCSLGYLKHSYRAAEASIINRGHDIMVKFKGNTESLVINGTAYNLLQVHWHTPSEHTINGRRYDLELHMVHQSAANKTAVIGILYKVGGPDEFLCKMEPFLKLIANQKDREEPIGIVDPCNALGRAYAYYRYMGSLTTPPCTEGVIWTVVREVRSVSKYQLQLLREAVHDGFENNARPLQELNSRDTSLFKPFKALVFDSIGVSTEDNEDVVGDVAQTLFEGLLGRVETFGAVAAMPLGWT</sequence>
<name>A0AAV5E0H4_ELECO</name>
<comment type="caution">
    <text evidence="9">The sequence shown here is derived from an EMBL/GenBank/DDBJ whole genome shotgun (WGS) entry which is preliminary data.</text>
</comment>
<feature type="signal peptide" evidence="7">
    <location>
        <begin position="1"/>
        <end position="46"/>
    </location>
</feature>
<evidence type="ECO:0000256" key="1">
    <source>
        <dbReference type="ARBA" id="ARBA00001947"/>
    </source>
</evidence>
<dbReference type="AlphaFoldDB" id="A0AAV5E0H4"/>
<evidence type="ECO:0000259" key="8">
    <source>
        <dbReference type="PROSITE" id="PS51144"/>
    </source>
</evidence>
<dbReference type="PROSITE" id="PS51144">
    <property type="entry name" value="ALPHA_CA_2"/>
    <property type="match status" value="1"/>
</dbReference>
<evidence type="ECO:0000256" key="5">
    <source>
        <dbReference type="ARBA" id="ARBA00023239"/>
    </source>
</evidence>
<dbReference type="InterPro" id="IPR018338">
    <property type="entry name" value="Carbonic_anhydrase_a-class_CS"/>
</dbReference>
<feature type="chain" id="PRO_5043697191" description="Carbonic anhydrase" evidence="7">
    <location>
        <begin position="47"/>
        <end position="338"/>
    </location>
</feature>
<organism evidence="9 10">
    <name type="scientific">Eleusine coracana subsp. coracana</name>
    <dbReference type="NCBI Taxonomy" id="191504"/>
    <lineage>
        <taxon>Eukaryota</taxon>
        <taxon>Viridiplantae</taxon>
        <taxon>Streptophyta</taxon>
        <taxon>Embryophyta</taxon>
        <taxon>Tracheophyta</taxon>
        <taxon>Spermatophyta</taxon>
        <taxon>Magnoliopsida</taxon>
        <taxon>Liliopsida</taxon>
        <taxon>Poales</taxon>
        <taxon>Poaceae</taxon>
        <taxon>PACMAD clade</taxon>
        <taxon>Chloridoideae</taxon>
        <taxon>Cynodonteae</taxon>
        <taxon>Eleusininae</taxon>
        <taxon>Eleusine</taxon>
    </lineage>
</organism>
<feature type="domain" description="Alpha-carbonic anhydrase" evidence="8">
    <location>
        <begin position="54"/>
        <end position="288"/>
    </location>
</feature>
<keyword evidence="7" id="KW-0732">Signal</keyword>
<protein>
    <recommendedName>
        <fullName evidence="2 6">Carbonic anhydrase</fullName>
        <ecNumber evidence="2 6">4.2.1.1</ecNumber>
    </recommendedName>
</protein>
<dbReference type="PANTHER" id="PTHR18952:SF253">
    <property type="entry name" value="OS08G0470200 PROTEIN"/>
    <property type="match status" value="1"/>
</dbReference>
<evidence type="ECO:0000256" key="3">
    <source>
        <dbReference type="ARBA" id="ARBA00022723"/>
    </source>
</evidence>
<dbReference type="EC" id="4.2.1.1" evidence="2 6"/>
<comment type="function">
    <text evidence="6">Reversible hydration of carbon dioxide.</text>
</comment>
<dbReference type="GO" id="GO:0008270">
    <property type="term" value="F:zinc ion binding"/>
    <property type="evidence" value="ECO:0007669"/>
    <property type="project" value="UniProtKB-UniRule"/>
</dbReference>
<dbReference type="Pfam" id="PF00194">
    <property type="entry name" value="Carb_anhydrase"/>
    <property type="match status" value="1"/>
</dbReference>
<keyword evidence="5 6" id="KW-0456">Lyase</keyword>
<keyword evidence="10" id="KW-1185">Reference proteome</keyword>
<accession>A0AAV5E0H4</accession>
<dbReference type="CDD" id="cd03124">
    <property type="entry name" value="alpha_CA_prokaryotic_like"/>
    <property type="match status" value="1"/>
</dbReference>
<reference evidence="9" key="2">
    <citation type="submission" date="2021-12" db="EMBL/GenBank/DDBJ databases">
        <title>Resequencing data analysis of finger millet.</title>
        <authorList>
            <person name="Hatakeyama M."/>
            <person name="Aluri S."/>
            <person name="Balachadran M.T."/>
            <person name="Sivarajan S.R."/>
            <person name="Poveda L."/>
            <person name="Shimizu-Inatsugi R."/>
            <person name="Schlapbach R."/>
            <person name="Sreeman S.M."/>
            <person name="Shimizu K.K."/>
        </authorList>
    </citation>
    <scope>NUCLEOTIDE SEQUENCE</scope>
</reference>
<evidence type="ECO:0000313" key="10">
    <source>
        <dbReference type="Proteomes" id="UP001054889"/>
    </source>
</evidence>
<dbReference type="EMBL" id="BQKI01000072">
    <property type="protein sequence ID" value="GJN15981.1"/>
    <property type="molecule type" value="Genomic_DNA"/>
</dbReference>
<proteinExistence type="inferred from homology"/>
<evidence type="ECO:0000256" key="2">
    <source>
        <dbReference type="ARBA" id="ARBA00012925"/>
    </source>
</evidence>
<keyword evidence="4 6" id="KW-0862">Zinc</keyword>